<feature type="transmembrane region" description="Helical" evidence="1">
    <location>
        <begin position="42"/>
        <end position="63"/>
    </location>
</feature>
<dbReference type="EMBL" id="CP019699">
    <property type="protein sequence ID" value="AQS57555.1"/>
    <property type="molecule type" value="Genomic_DNA"/>
</dbReference>
<dbReference type="OrthoDB" id="9805989at2"/>
<organism evidence="2 3">
    <name type="scientific">Novibacillus thermophilus</name>
    <dbReference type="NCBI Taxonomy" id="1471761"/>
    <lineage>
        <taxon>Bacteria</taxon>
        <taxon>Bacillati</taxon>
        <taxon>Bacillota</taxon>
        <taxon>Bacilli</taxon>
        <taxon>Bacillales</taxon>
        <taxon>Thermoactinomycetaceae</taxon>
        <taxon>Novibacillus</taxon>
    </lineage>
</organism>
<evidence type="ECO:0000313" key="2">
    <source>
        <dbReference type="EMBL" id="AQS57555.1"/>
    </source>
</evidence>
<evidence type="ECO:0008006" key="4">
    <source>
        <dbReference type="Google" id="ProtNLM"/>
    </source>
</evidence>
<proteinExistence type="predicted"/>
<keyword evidence="3" id="KW-1185">Reference proteome</keyword>
<feature type="transmembrane region" description="Helical" evidence="1">
    <location>
        <begin position="213"/>
        <end position="237"/>
    </location>
</feature>
<feature type="transmembrane region" description="Helical" evidence="1">
    <location>
        <begin position="83"/>
        <end position="112"/>
    </location>
</feature>
<dbReference type="KEGG" id="ntr:B0W44_12990"/>
<feature type="transmembrane region" description="Helical" evidence="1">
    <location>
        <begin position="124"/>
        <end position="142"/>
    </location>
</feature>
<keyword evidence="1" id="KW-1133">Transmembrane helix</keyword>
<gene>
    <name evidence="2" type="ORF">B0W44_12990</name>
</gene>
<evidence type="ECO:0000313" key="3">
    <source>
        <dbReference type="Proteomes" id="UP000188603"/>
    </source>
</evidence>
<keyword evidence="1" id="KW-0472">Membrane</keyword>
<dbReference type="STRING" id="1471761.B0W44_12990"/>
<dbReference type="Pfam" id="PF07556">
    <property type="entry name" value="DUF1538"/>
    <property type="match status" value="1"/>
</dbReference>
<dbReference type="InterPro" id="IPR011435">
    <property type="entry name" value="UmpAB"/>
</dbReference>
<evidence type="ECO:0000256" key="1">
    <source>
        <dbReference type="SAM" id="Phobius"/>
    </source>
</evidence>
<feature type="transmembrane region" description="Helical" evidence="1">
    <location>
        <begin position="16"/>
        <end position="35"/>
    </location>
</feature>
<protein>
    <recommendedName>
        <fullName evidence="4">DUF1538 domain-containing protein</fullName>
    </recommendedName>
</protein>
<accession>A0A1U9KBW1</accession>
<keyword evidence="1" id="KW-0812">Transmembrane</keyword>
<name>A0A1U9KBW1_9BACL</name>
<feature type="transmembrane region" description="Helical" evidence="1">
    <location>
        <begin position="148"/>
        <end position="168"/>
    </location>
</feature>
<reference evidence="2 3" key="1">
    <citation type="journal article" date="2015" name="Int. J. Syst. Evol. Microbiol.">
        <title>Novibacillus thermophilus gen. nov., sp. nov., a Gram-staining-negative and moderately thermophilic member of the family Thermoactinomycetaceae.</title>
        <authorList>
            <person name="Yang G."/>
            <person name="Chen J."/>
            <person name="Zhou S."/>
        </authorList>
    </citation>
    <scope>NUCLEOTIDE SEQUENCE [LARGE SCALE GENOMIC DNA]</scope>
    <source>
        <strain evidence="2 3">SG-1</strain>
    </source>
</reference>
<dbReference type="Proteomes" id="UP000188603">
    <property type="component" value="Chromosome"/>
</dbReference>
<feature type="transmembrane region" description="Helical" evidence="1">
    <location>
        <begin position="180"/>
        <end position="201"/>
    </location>
</feature>
<dbReference type="AlphaFoldDB" id="A0A1U9KBW1"/>
<sequence>MLLNIFDGYWHTLEEVIVALAPLLLVFILFQLLVIRKPIPNLPNVLAGTVLSIVGLSLFLQGVKAGFLPFGEFTGLTLSDASYNWILIPIGFVLGVASIVAEPAVLVLGYEVEKASSGSIKGKPLIYSVSLGVGLFVALAMARVLYGIPLWAILVPGYVIAFILARFTSKTFISIAFDSGGVATGPMTVTFILALAVGTATGLEGRDPLIEGFGLVALVALAPIIAVLLFGILYNVYEKKQEDPSEKGEPQVETTDEF</sequence>